<dbReference type="RefSeq" id="WP_203778270.1">
    <property type="nucleotide sequence ID" value="NZ_BAAABO010000034.1"/>
</dbReference>
<feature type="transmembrane region" description="Helical" evidence="1">
    <location>
        <begin position="282"/>
        <end position="304"/>
    </location>
</feature>
<dbReference type="EMBL" id="BOMI01000228">
    <property type="protein sequence ID" value="GID81053.1"/>
    <property type="molecule type" value="Genomic_DNA"/>
</dbReference>
<evidence type="ECO:0000313" key="2">
    <source>
        <dbReference type="EMBL" id="GID81053.1"/>
    </source>
</evidence>
<dbReference type="Proteomes" id="UP000609879">
    <property type="component" value="Unassembled WGS sequence"/>
</dbReference>
<proteinExistence type="predicted"/>
<organism evidence="2 3">
    <name type="scientific">Paractinoplanes deccanensis</name>
    <dbReference type="NCBI Taxonomy" id="113561"/>
    <lineage>
        <taxon>Bacteria</taxon>
        <taxon>Bacillati</taxon>
        <taxon>Actinomycetota</taxon>
        <taxon>Actinomycetes</taxon>
        <taxon>Micromonosporales</taxon>
        <taxon>Micromonosporaceae</taxon>
        <taxon>Paractinoplanes</taxon>
    </lineage>
</organism>
<feature type="transmembrane region" description="Helical" evidence="1">
    <location>
        <begin position="221"/>
        <end position="241"/>
    </location>
</feature>
<name>A0ABQ3YM27_9ACTN</name>
<reference evidence="2 3" key="1">
    <citation type="submission" date="2021-01" db="EMBL/GenBank/DDBJ databases">
        <title>Whole genome shotgun sequence of Actinoplanes deccanensis NBRC 13994.</title>
        <authorList>
            <person name="Komaki H."/>
            <person name="Tamura T."/>
        </authorList>
    </citation>
    <scope>NUCLEOTIDE SEQUENCE [LARGE SCALE GENOMIC DNA]</scope>
    <source>
        <strain evidence="2 3">NBRC 13994</strain>
    </source>
</reference>
<sequence>MAAYALKGEDELPPEAVEAEHSALNDIMQRGTGGHEGSAAGAAALAKLKVQDDDSLELARTLTEKLTTHYAIVAVAFPDDRGRISLTLERTVIPTLQISDGDSRATAWLKGVARIMLGARPVALQIPIAAAGTAQSYHLIVQSEEGLYLAQQDCPGIDVFLKKGASSPAASSIAPPYYRFRRRLGQTYAHFYTRFFPEHTASNAPPKLRVLFFETPPGSTFRALVAAIASTVLVWAVGIGISRGDVTDLGTDAPAVLLAFPAIAAAWLGFDRPTRRLLEGTFASRSSLALTAAISVLASALFILHRSRVPLPNIRKYLDFTVLLVDRPSWALLILVALGNTLLISYFYVVRAWTFMQLASRQTARESDANRTTQGG</sequence>
<protein>
    <submittedName>
        <fullName evidence="2">Uncharacterized protein</fullName>
    </submittedName>
</protein>
<keyword evidence="1" id="KW-1133">Transmembrane helix</keyword>
<comment type="caution">
    <text evidence="2">The sequence shown here is derived from an EMBL/GenBank/DDBJ whole genome shotgun (WGS) entry which is preliminary data.</text>
</comment>
<evidence type="ECO:0000256" key="1">
    <source>
        <dbReference type="SAM" id="Phobius"/>
    </source>
</evidence>
<keyword evidence="3" id="KW-1185">Reference proteome</keyword>
<keyword evidence="1" id="KW-0472">Membrane</keyword>
<accession>A0ABQ3YM27</accession>
<keyword evidence="1" id="KW-0812">Transmembrane</keyword>
<gene>
    <name evidence="2" type="ORF">Ade02nite_96940</name>
</gene>
<feature type="transmembrane region" description="Helical" evidence="1">
    <location>
        <begin position="330"/>
        <end position="349"/>
    </location>
</feature>
<evidence type="ECO:0000313" key="3">
    <source>
        <dbReference type="Proteomes" id="UP000609879"/>
    </source>
</evidence>
<feature type="transmembrane region" description="Helical" evidence="1">
    <location>
        <begin position="253"/>
        <end position="270"/>
    </location>
</feature>